<dbReference type="PROSITE" id="PS50109">
    <property type="entry name" value="HIS_KIN"/>
    <property type="match status" value="1"/>
</dbReference>
<dbReference type="InterPro" id="IPR003660">
    <property type="entry name" value="HAMP_dom"/>
</dbReference>
<keyword evidence="4" id="KW-1003">Cell membrane</keyword>
<evidence type="ECO:0000313" key="17">
    <source>
        <dbReference type="Proteomes" id="UP000748108"/>
    </source>
</evidence>
<dbReference type="EMBL" id="JAHHQF010000103">
    <property type="protein sequence ID" value="MBT9283510.1"/>
    <property type="molecule type" value="Genomic_DNA"/>
</dbReference>
<evidence type="ECO:0000256" key="8">
    <source>
        <dbReference type="ARBA" id="ARBA00022741"/>
    </source>
</evidence>
<keyword evidence="11" id="KW-1133">Transmembrane helix</keyword>
<sequence length="502" mass="54147">MRFGTRLVLAFSAVALFSTVLVGFVASALLERSTARFTQAIRSVRTDALVEALADYYARHGSWAGVDRWLGFVNRSGRPPGDGDRLPGSRSFERPERWTAGPPIERYRVVDADGIVVADSRGDALGVRLDPATVRAQGRPIAVRGAVVGYLLATSPASERLTALEATFKRSVGRAVWLSAGISLGLALFFGAGLASRTTRPLQALEAAIRALARGDRSVRARAEGRDEIAELARAFNHMADEIDRLEAVRKNLIADVAHELRTPVSIMRGHLEAMLENPRAATPERLALLHDEALRMGHILQDLQNLSLADAGKLPLHRERTDLAALVEKVLAAFQPAIEDAGVEVRAAFRPRPLWAFIDRARMEQVLVNVFGNALKVTPPGGTIEIDGRREGPCLSLAIRDPGPGFSPEDLPYVFERFYRSDKGRSRKDGGTGLGLAIAKGFVEAHGGSIVAANRPSGGAEVTIVLGGNERPEAKGVESFRGFACPFGPATGARSRRRPIS</sequence>
<dbReference type="InterPro" id="IPR004358">
    <property type="entry name" value="Sig_transdc_His_kin-like_C"/>
</dbReference>
<evidence type="ECO:0000256" key="4">
    <source>
        <dbReference type="ARBA" id="ARBA00022475"/>
    </source>
</evidence>
<dbReference type="SUPFAM" id="SSF55874">
    <property type="entry name" value="ATPase domain of HSP90 chaperone/DNA topoisomerase II/histidine kinase"/>
    <property type="match status" value="1"/>
</dbReference>
<dbReference type="SUPFAM" id="SSF47384">
    <property type="entry name" value="Homodimeric domain of signal transducing histidine kinase"/>
    <property type="match status" value="1"/>
</dbReference>
<evidence type="ECO:0000256" key="3">
    <source>
        <dbReference type="ARBA" id="ARBA00012438"/>
    </source>
</evidence>
<evidence type="ECO:0000256" key="2">
    <source>
        <dbReference type="ARBA" id="ARBA00004651"/>
    </source>
</evidence>
<evidence type="ECO:0000256" key="5">
    <source>
        <dbReference type="ARBA" id="ARBA00022553"/>
    </source>
</evidence>
<feature type="domain" description="HAMP" evidence="15">
    <location>
        <begin position="196"/>
        <end position="248"/>
    </location>
</feature>
<dbReference type="Pfam" id="PF00512">
    <property type="entry name" value="HisKA"/>
    <property type="match status" value="1"/>
</dbReference>
<dbReference type="SMART" id="SM00388">
    <property type="entry name" value="HisKA"/>
    <property type="match status" value="1"/>
</dbReference>
<dbReference type="EC" id="2.7.13.3" evidence="3"/>
<organism evidence="16 17">
    <name type="scientific">Hydrogenibacillus schlegelii</name>
    <name type="common">Bacillus schlegelii</name>
    <dbReference type="NCBI Taxonomy" id="1484"/>
    <lineage>
        <taxon>Bacteria</taxon>
        <taxon>Bacillati</taxon>
        <taxon>Bacillota</taxon>
        <taxon>Bacilli</taxon>
        <taxon>Bacillales</taxon>
        <taxon>Bacillales Family X. Incertae Sedis</taxon>
        <taxon>Hydrogenibacillus</taxon>
    </lineage>
</organism>
<dbReference type="GO" id="GO:0005886">
    <property type="term" value="C:plasma membrane"/>
    <property type="evidence" value="ECO:0007669"/>
    <property type="project" value="UniProtKB-SubCell"/>
</dbReference>
<dbReference type="PRINTS" id="PR00344">
    <property type="entry name" value="BCTRLSENSOR"/>
</dbReference>
<keyword evidence="13" id="KW-0472">Membrane</keyword>
<comment type="catalytic activity">
    <reaction evidence="1">
        <text>ATP + protein L-histidine = ADP + protein N-phospho-L-histidine.</text>
        <dbReference type="EC" id="2.7.13.3"/>
    </reaction>
</comment>
<evidence type="ECO:0000313" key="16">
    <source>
        <dbReference type="EMBL" id="MBT9283510.1"/>
    </source>
</evidence>
<keyword evidence="7" id="KW-0812">Transmembrane</keyword>
<keyword evidence="12" id="KW-0902">Two-component regulatory system</keyword>
<comment type="caution">
    <text evidence="16">The sequence shown here is derived from an EMBL/GenBank/DDBJ whole genome shotgun (WGS) entry which is preliminary data.</text>
</comment>
<evidence type="ECO:0000259" key="14">
    <source>
        <dbReference type="PROSITE" id="PS50109"/>
    </source>
</evidence>
<evidence type="ECO:0000256" key="7">
    <source>
        <dbReference type="ARBA" id="ARBA00022692"/>
    </source>
</evidence>
<protein>
    <recommendedName>
        <fullName evidence="3">histidine kinase</fullName>
        <ecNumber evidence="3">2.7.13.3</ecNumber>
    </recommendedName>
</protein>
<dbReference type="InterPro" id="IPR005467">
    <property type="entry name" value="His_kinase_dom"/>
</dbReference>
<keyword evidence="10" id="KW-0067">ATP-binding</keyword>
<evidence type="ECO:0000259" key="15">
    <source>
        <dbReference type="PROSITE" id="PS50885"/>
    </source>
</evidence>
<dbReference type="CDD" id="cd00075">
    <property type="entry name" value="HATPase"/>
    <property type="match status" value="1"/>
</dbReference>
<dbReference type="SUPFAM" id="SSF158472">
    <property type="entry name" value="HAMP domain-like"/>
    <property type="match status" value="1"/>
</dbReference>
<dbReference type="SMART" id="SM00304">
    <property type="entry name" value="HAMP"/>
    <property type="match status" value="1"/>
</dbReference>
<dbReference type="Pfam" id="PF00672">
    <property type="entry name" value="HAMP"/>
    <property type="match status" value="1"/>
</dbReference>
<dbReference type="InterPro" id="IPR003661">
    <property type="entry name" value="HisK_dim/P_dom"/>
</dbReference>
<dbReference type="CDD" id="cd06225">
    <property type="entry name" value="HAMP"/>
    <property type="match status" value="1"/>
</dbReference>
<evidence type="ECO:0000256" key="1">
    <source>
        <dbReference type="ARBA" id="ARBA00000085"/>
    </source>
</evidence>
<accession>A0A947GB34</accession>
<keyword evidence="5" id="KW-0597">Phosphoprotein</keyword>
<dbReference type="Gene3D" id="1.10.287.130">
    <property type="match status" value="1"/>
</dbReference>
<dbReference type="InterPro" id="IPR036890">
    <property type="entry name" value="HATPase_C_sf"/>
</dbReference>
<dbReference type="InterPro" id="IPR050428">
    <property type="entry name" value="TCS_sensor_his_kinase"/>
</dbReference>
<evidence type="ECO:0000256" key="6">
    <source>
        <dbReference type="ARBA" id="ARBA00022679"/>
    </source>
</evidence>
<dbReference type="PANTHER" id="PTHR45436:SF5">
    <property type="entry name" value="SENSOR HISTIDINE KINASE TRCS"/>
    <property type="match status" value="1"/>
</dbReference>
<dbReference type="CDD" id="cd00082">
    <property type="entry name" value="HisKA"/>
    <property type="match status" value="1"/>
</dbReference>
<gene>
    <name evidence="16" type="ORF">KM312_12890</name>
</gene>
<dbReference type="AlphaFoldDB" id="A0A947GB34"/>
<dbReference type="InterPro" id="IPR036097">
    <property type="entry name" value="HisK_dim/P_sf"/>
</dbReference>
<keyword evidence="6" id="KW-0808">Transferase</keyword>
<dbReference type="Gene3D" id="6.10.340.10">
    <property type="match status" value="1"/>
</dbReference>
<proteinExistence type="predicted"/>
<dbReference type="PROSITE" id="PS50885">
    <property type="entry name" value="HAMP"/>
    <property type="match status" value="1"/>
</dbReference>
<comment type="subcellular location">
    <subcellularLocation>
        <location evidence="2">Cell membrane</location>
        <topology evidence="2">Multi-pass membrane protein</topology>
    </subcellularLocation>
</comment>
<dbReference type="SMART" id="SM00387">
    <property type="entry name" value="HATPase_c"/>
    <property type="match status" value="1"/>
</dbReference>
<dbReference type="Gene3D" id="3.30.565.10">
    <property type="entry name" value="Histidine kinase-like ATPase, C-terminal domain"/>
    <property type="match status" value="1"/>
</dbReference>
<dbReference type="FunFam" id="3.30.565.10:FF:000006">
    <property type="entry name" value="Sensor histidine kinase WalK"/>
    <property type="match status" value="1"/>
</dbReference>
<evidence type="ECO:0000256" key="11">
    <source>
        <dbReference type="ARBA" id="ARBA00022989"/>
    </source>
</evidence>
<name>A0A947GB34_HYDSH</name>
<dbReference type="Proteomes" id="UP000748108">
    <property type="component" value="Unassembled WGS sequence"/>
</dbReference>
<dbReference type="GO" id="GO:0000155">
    <property type="term" value="F:phosphorelay sensor kinase activity"/>
    <property type="evidence" value="ECO:0007669"/>
    <property type="project" value="InterPro"/>
</dbReference>
<evidence type="ECO:0000256" key="12">
    <source>
        <dbReference type="ARBA" id="ARBA00023012"/>
    </source>
</evidence>
<evidence type="ECO:0000256" key="13">
    <source>
        <dbReference type="ARBA" id="ARBA00023136"/>
    </source>
</evidence>
<evidence type="ECO:0000256" key="10">
    <source>
        <dbReference type="ARBA" id="ARBA00022840"/>
    </source>
</evidence>
<dbReference type="InterPro" id="IPR003594">
    <property type="entry name" value="HATPase_dom"/>
</dbReference>
<keyword evidence="8" id="KW-0547">Nucleotide-binding</keyword>
<evidence type="ECO:0000256" key="9">
    <source>
        <dbReference type="ARBA" id="ARBA00022777"/>
    </source>
</evidence>
<feature type="domain" description="Histidine kinase" evidence="14">
    <location>
        <begin position="256"/>
        <end position="471"/>
    </location>
</feature>
<reference evidence="16" key="1">
    <citation type="journal article" date="2021" name="Microbiology">
        <title>Metagenomic Analysis of the Microbial Community in the Underground Coal Fire Area (Kemerovo Region, Russia) Revealed Predominance of Thermophilic Members of the Phyla Deinococcus-thermus, Aquificae, and Firmicutes.</title>
        <authorList>
            <person name="Kadnikov V."/>
            <person name="Mardanov A.V."/>
            <person name="Beletsky A.V."/>
            <person name="Karnachuk O.V."/>
            <person name="Ravin N.V."/>
        </authorList>
    </citation>
    <scope>NUCLEOTIDE SEQUENCE</scope>
    <source>
        <strain evidence="16">RBS10-49</strain>
    </source>
</reference>
<dbReference type="GO" id="GO:0005524">
    <property type="term" value="F:ATP binding"/>
    <property type="evidence" value="ECO:0007669"/>
    <property type="project" value="UniProtKB-KW"/>
</dbReference>
<dbReference type="Pfam" id="PF02518">
    <property type="entry name" value="HATPase_c"/>
    <property type="match status" value="1"/>
</dbReference>
<keyword evidence="9" id="KW-0418">Kinase</keyword>
<dbReference type="PANTHER" id="PTHR45436">
    <property type="entry name" value="SENSOR HISTIDINE KINASE YKOH"/>
    <property type="match status" value="1"/>
</dbReference>